<accession>A0A484G1B2</accession>
<reference evidence="3" key="2">
    <citation type="journal article" date="2019" name="Mol. Plant Microbe Interact.">
        <title>Genome sequence resources for four phytopathogenic fungi from the Colletotrichum orbiculare species complex.</title>
        <authorList>
            <person name="Gan P."/>
            <person name="Tsushima A."/>
            <person name="Narusaka M."/>
            <person name="Narusaka Y."/>
            <person name="Takano Y."/>
            <person name="Kubo Y."/>
            <person name="Shirasu K."/>
        </authorList>
    </citation>
    <scope>GENOME REANNOTATION</scope>
    <source>
        <strain evidence="3">104-T / ATCC 96160 / CBS 514.97 / LARS 414 / MAFF 240422</strain>
    </source>
</reference>
<gene>
    <name evidence="2" type="ORF">Cob_v002639</name>
</gene>
<name>A0A484G1B2_COLOR</name>
<evidence type="ECO:0000313" key="2">
    <source>
        <dbReference type="EMBL" id="TDZ23953.1"/>
    </source>
</evidence>
<dbReference type="Proteomes" id="UP000014480">
    <property type="component" value="Unassembled WGS sequence"/>
</dbReference>
<dbReference type="EMBL" id="AMCV02000005">
    <property type="protein sequence ID" value="TDZ23953.1"/>
    <property type="molecule type" value="Genomic_DNA"/>
</dbReference>
<evidence type="ECO:0000256" key="1">
    <source>
        <dbReference type="SAM" id="MobiDB-lite"/>
    </source>
</evidence>
<evidence type="ECO:0000313" key="3">
    <source>
        <dbReference type="Proteomes" id="UP000014480"/>
    </source>
</evidence>
<organism evidence="2 3">
    <name type="scientific">Colletotrichum orbiculare (strain 104-T / ATCC 96160 / CBS 514.97 / LARS 414 / MAFF 240422)</name>
    <name type="common">Cucumber anthracnose fungus</name>
    <name type="synonym">Colletotrichum lagenarium</name>
    <dbReference type="NCBI Taxonomy" id="1213857"/>
    <lineage>
        <taxon>Eukaryota</taxon>
        <taxon>Fungi</taxon>
        <taxon>Dikarya</taxon>
        <taxon>Ascomycota</taxon>
        <taxon>Pezizomycotina</taxon>
        <taxon>Sordariomycetes</taxon>
        <taxon>Hypocreomycetidae</taxon>
        <taxon>Glomerellales</taxon>
        <taxon>Glomerellaceae</taxon>
        <taxon>Colletotrichum</taxon>
        <taxon>Colletotrichum orbiculare species complex</taxon>
    </lineage>
</organism>
<proteinExistence type="predicted"/>
<protein>
    <submittedName>
        <fullName evidence="2">Uncharacterized protein</fullName>
    </submittedName>
</protein>
<sequence>MQGSRNIDSLLPSVNIPQHTQYHAPWRRPSGRSIERTRQGFYCVQKHTSTWQPQSAAPQVPAPSPHDSSVDGLMADWGFASGQSPPRVQDCRLQM</sequence>
<dbReference type="AlphaFoldDB" id="A0A484G1B2"/>
<reference evidence="3" key="1">
    <citation type="journal article" date="2013" name="New Phytol.">
        <title>Comparative genomic and transcriptomic analyses reveal the hemibiotrophic stage shift of Colletotrichum fungi.</title>
        <authorList>
            <person name="Gan P."/>
            <person name="Ikeda K."/>
            <person name="Irieda H."/>
            <person name="Narusaka M."/>
            <person name="O'Connell R.J."/>
            <person name="Narusaka Y."/>
            <person name="Takano Y."/>
            <person name="Kubo Y."/>
            <person name="Shirasu K."/>
        </authorList>
    </citation>
    <scope>NUCLEOTIDE SEQUENCE [LARGE SCALE GENOMIC DNA]</scope>
    <source>
        <strain evidence="3">104-T / ATCC 96160 / CBS 514.97 / LARS 414 / MAFF 240422</strain>
    </source>
</reference>
<feature type="region of interest" description="Disordered" evidence="1">
    <location>
        <begin position="50"/>
        <end position="95"/>
    </location>
</feature>
<comment type="caution">
    <text evidence="2">The sequence shown here is derived from an EMBL/GenBank/DDBJ whole genome shotgun (WGS) entry which is preliminary data.</text>
</comment>
<keyword evidence="3" id="KW-1185">Reference proteome</keyword>